<evidence type="ECO:0000313" key="4">
    <source>
        <dbReference type="Proteomes" id="UP001604277"/>
    </source>
</evidence>
<organism evidence="3 4">
    <name type="scientific">Forsythia ovata</name>
    <dbReference type="NCBI Taxonomy" id="205694"/>
    <lineage>
        <taxon>Eukaryota</taxon>
        <taxon>Viridiplantae</taxon>
        <taxon>Streptophyta</taxon>
        <taxon>Embryophyta</taxon>
        <taxon>Tracheophyta</taxon>
        <taxon>Spermatophyta</taxon>
        <taxon>Magnoliopsida</taxon>
        <taxon>eudicotyledons</taxon>
        <taxon>Gunneridae</taxon>
        <taxon>Pentapetalae</taxon>
        <taxon>asterids</taxon>
        <taxon>lamiids</taxon>
        <taxon>Lamiales</taxon>
        <taxon>Oleaceae</taxon>
        <taxon>Forsythieae</taxon>
        <taxon>Forsythia</taxon>
    </lineage>
</organism>
<proteinExistence type="predicted"/>
<dbReference type="Proteomes" id="UP001604277">
    <property type="component" value="Unassembled WGS sequence"/>
</dbReference>
<accession>A0ABD1UBA9</accession>
<evidence type="ECO:0000256" key="1">
    <source>
        <dbReference type="SAM" id="MobiDB-lite"/>
    </source>
</evidence>
<sequence length="305" mass="34959">MSRCFQFPPPGCKMKETWREGLIERIKIQKEREKAKEEKRKRREEKQKRREKKKKTNQLSEKSCNVEKVYSVKNILVDTKDGHLCKERKDGSEQLEKGNLTEENGLPTCLCIPTSTSETESTENSSKRKMNSWSIDGDIIGLQLELKKQKKHYTLYNEEMTDILPQHKDEKFWPISEGTGNIGRGIPQTDAAINCSISKQIEATAQGKRGTQSSTVASMISLQKVASLYKNLFEDWVPVPLPTYVQPDPNDEDWHFQGKSQDIHSDKRIKSSSNSISISCSSSLWPRAQFFPEADRYALPFTVPL</sequence>
<dbReference type="PANTHER" id="PTHR34660:SF7">
    <property type="entry name" value="DNA LIGASE-LIKE PROTEIN"/>
    <property type="match status" value="1"/>
</dbReference>
<feature type="region of interest" description="Disordered" evidence="1">
    <location>
        <begin position="30"/>
        <end position="60"/>
    </location>
</feature>
<dbReference type="EMBL" id="JBFOLJ010000007">
    <property type="protein sequence ID" value="KAL2522225.1"/>
    <property type="molecule type" value="Genomic_DNA"/>
</dbReference>
<protein>
    <submittedName>
        <fullName evidence="3">Eukaryotic translation initiation factor 5B-like</fullName>
    </submittedName>
</protein>
<name>A0ABD1UBA9_9LAMI</name>
<dbReference type="AlphaFoldDB" id="A0ABD1UBA9"/>
<gene>
    <name evidence="2" type="ORF">Fot_26148</name>
    <name evidence="3" type="ORF">Fot_26237</name>
</gene>
<comment type="caution">
    <text evidence="3">The sequence shown here is derived from an EMBL/GenBank/DDBJ whole genome shotgun (WGS) entry which is preliminary data.</text>
</comment>
<dbReference type="PANTHER" id="PTHR34660">
    <property type="entry name" value="MYB-LIKE PROTEIN X"/>
    <property type="match status" value="1"/>
</dbReference>
<dbReference type="EMBL" id="JBFOLJ010000007">
    <property type="protein sequence ID" value="KAL2522314.1"/>
    <property type="molecule type" value="Genomic_DNA"/>
</dbReference>
<keyword evidence="4" id="KW-1185">Reference proteome</keyword>
<evidence type="ECO:0000313" key="2">
    <source>
        <dbReference type="EMBL" id="KAL2522225.1"/>
    </source>
</evidence>
<evidence type="ECO:0000313" key="3">
    <source>
        <dbReference type="EMBL" id="KAL2522314.1"/>
    </source>
</evidence>
<feature type="compositionally biased region" description="Basic and acidic residues" evidence="1">
    <location>
        <begin position="30"/>
        <end position="48"/>
    </location>
</feature>
<reference evidence="3" key="2">
    <citation type="submission" date="2024-07" db="EMBL/GenBank/DDBJ databases">
        <title>Two chromosome-level genome assemblies of Korean endemic species Abeliophyllum distichum and Forsythia ovata (Oleaceae).</title>
        <authorList>
            <person name="Mun J.H."/>
        </authorList>
    </citation>
    <scope>NUCLEOTIDE SEQUENCE</scope>
    <source>
        <strain evidence="3">KNKB202402200001</strain>
        <tissue evidence="3">Leaf</tissue>
    </source>
</reference>
<reference evidence="4" key="1">
    <citation type="submission" date="2024-07" db="EMBL/GenBank/DDBJ databases">
        <title>Two chromosome-level genome assemblies of Korean endemic species Abeliophyllum distichum and Forsythia ovata (Oleaceae).</title>
        <authorList>
            <person name="Jang H."/>
        </authorList>
    </citation>
    <scope>NUCLEOTIDE SEQUENCE [LARGE SCALE GENOMIC DNA]</scope>
</reference>